<gene>
    <name evidence="1" type="ORF">FS935_22000</name>
</gene>
<comment type="caution">
    <text evidence="1">The sequence shown here is derived from an EMBL/GenBank/DDBJ whole genome shotgun (WGS) entry which is preliminary data.</text>
</comment>
<reference evidence="1 2" key="1">
    <citation type="journal article" date="2005" name="Int. J. Syst. Evol. Microbiol.">
        <title>Bacillus litoralis sp. nov., isolated from a tidal flat of the Yellow Sea in Korea.</title>
        <authorList>
            <person name="Yoon J.H."/>
            <person name="Oh T.K."/>
        </authorList>
    </citation>
    <scope>NUCLEOTIDE SEQUENCE [LARGE SCALE GENOMIC DNA]</scope>
    <source>
        <strain evidence="1 2">SW-211</strain>
    </source>
</reference>
<proteinExistence type="predicted"/>
<dbReference type="Gene3D" id="2.60.40.3830">
    <property type="match status" value="1"/>
</dbReference>
<name>A0A5C6VEK6_9BACI</name>
<evidence type="ECO:0000313" key="1">
    <source>
        <dbReference type="EMBL" id="TXC81578.1"/>
    </source>
</evidence>
<dbReference type="PROSITE" id="PS51257">
    <property type="entry name" value="PROKAR_LIPOPROTEIN"/>
    <property type="match status" value="1"/>
</dbReference>
<keyword evidence="2" id="KW-1185">Reference proteome</keyword>
<dbReference type="AlphaFoldDB" id="A0A5C6VEK6"/>
<sequence>MRKVYISIIFILILLGCEANKLDKEENNISLPKNIPSYVKHDDIKDIDWSRKAKEFDTGTGSSDMFGNKGKIGIIGPILKPNKIEKWMWHFWGVNEGEMTVVGVNRSTTKIYPILTNGDLKDDKFWSKNFAGPNNGADSHTPSNVMVSEAGEWAFMVYVNGNLFDTVVMEIRE</sequence>
<dbReference type="EMBL" id="VOQF01000024">
    <property type="protein sequence ID" value="TXC81578.1"/>
    <property type="molecule type" value="Genomic_DNA"/>
</dbReference>
<organism evidence="1 2">
    <name type="scientific">Metabacillus litoralis</name>
    <dbReference type="NCBI Taxonomy" id="152268"/>
    <lineage>
        <taxon>Bacteria</taxon>
        <taxon>Bacillati</taxon>
        <taxon>Bacillota</taxon>
        <taxon>Bacilli</taxon>
        <taxon>Bacillales</taxon>
        <taxon>Bacillaceae</taxon>
        <taxon>Metabacillus</taxon>
    </lineage>
</organism>
<dbReference type="RefSeq" id="WP_146950766.1">
    <property type="nucleotide sequence ID" value="NZ_VOQF01000024.1"/>
</dbReference>
<accession>A0A5C6VEK6</accession>
<evidence type="ECO:0008006" key="3">
    <source>
        <dbReference type="Google" id="ProtNLM"/>
    </source>
</evidence>
<evidence type="ECO:0000313" key="2">
    <source>
        <dbReference type="Proteomes" id="UP000321363"/>
    </source>
</evidence>
<protein>
    <recommendedName>
        <fullName evidence="3">DUF4871 domain-containing protein</fullName>
    </recommendedName>
</protein>
<dbReference type="Proteomes" id="UP000321363">
    <property type="component" value="Unassembled WGS sequence"/>
</dbReference>
<dbReference type="OrthoDB" id="2381403at2"/>